<dbReference type="SMART" id="SM00382">
    <property type="entry name" value="AAA"/>
    <property type="match status" value="1"/>
</dbReference>
<dbReference type="GO" id="GO:0005524">
    <property type="term" value="F:ATP binding"/>
    <property type="evidence" value="ECO:0007669"/>
    <property type="project" value="UniProtKB-KW"/>
</dbReference>
<dbReference type="Gene3D" id="3.40.50.300">
    <property type="entry name" value="P-loop containing nucleotide triphosphate hydrolases"/>
    <property type="match status" value="1"/>
</dbReference>
<dbReference type="EMBL" id="RJVG01000007">
    <property type="protein sequence ID" value="ROR27220.1"/>
    <property type="molecule type" value="Genomic_DNA"/>
</dbReference>
<evidence type="ECO:0000259" key="3">
    <source>
        <dbReference type="PROSITE" id="PS50893"/>
    </source>
</evidence>
<reference evidence="4 5" key="1">
    <citation type="submission" date="2018-11" db="EMBL/GenBank/DDBJ databases">
        <title>Genomic Encyclopedia of Type Strains, Phase IV (KMG-IV): sequencing the most valuable type-strain genomes for metagenomic binning, comparative biology and taxonomic classification.</title>
        <authorList>
            <person name="Goeker M."/>
        </authorList>
    </citation>
    <scope>NUCLEOTIDE SEQUENCE [LARGE SCALE GENOMIC DNA]</scope>
    <source>
        <strain evidence="4 5">DSM 26537</strain>
    </source>
</reference>
<dbReference type="OrthoDB" id="9785080at2"/>
<protein>
    <submittedName>
        <fullName evidence="4">Putative ABC transport system ATP-binding protein</fullName>
    </submittedName>
</protein>
<dbReference type="Pfam" id="PF00005">
    <property type="entry name" value="ABC_tran"/>
    <property type="match status" value="1"/>
</dbReference>
<gene>
    <name evidence="4" type="ORF">EDD66_107134</name>
</gene>
<keyword evidence="1" id="KW-0547">Nucleotide-binding</keyword>
<sequence length="208" mass="24078">MEIILKTRDLDFNDIIRYKDLEISKKKITFITGESGSGKSTLLKLINGTLSPSKGEIYYNGISILNIDSIELRKEIILVSQKVFLFSGTIKDNFRQFYEYRNLECPSDERMIQFLEICQIPFSLDKDCSLMSGGERQRIYIAIFLSFEPKILMLDEPTSALDNMNSINVIENITHFCKHREIAVIIISHDNTLVERYAEEHIVLKKEV</sequence>
<evidence type="ECO:0000256" key="1">
    <source>
        <dbReference type="ARBA" id="ARBA00022741"/>
    </source>
</evidence>
<dbReference type="AlphaFoldDB" id="A0A3N1XKH4"/>
<dbReference type="PANTHER" id="PTHR43423:SF1">
    <property type="entry name" value="ABC TRANSPORTER I FAMILY MEMBER 17"/>
    <property type="match status" value="1"/>
</dbReference>
<dbReference type="RefSeq" id="WP_123609914.1">
    <property type="nucleotide sequence ID" value="NZ_RJVG01000007.1"/>
</dbReference>
<keyword evidence="5" id="KW-1185">Reference proteome</keyword>
<keyword evidence="2 4" id="KW-0067">ATP-binding</keyword>
<evidence type="ECO:0000256" key="2">
    <source>
        <dbReference type="ARBA" id="ARBA00022840"/>
    </source>
</evidence>
<evidence type="ECO:0000313" key="5">
    <source>
        <dbReference type="Proteomes" id="UP000273083"/>
    </source>
</evidence>
<name>A0A3N1XKH4_9FIRM</name>
<dbReference type="InterPro" id="IPR003439">
    <property type="entry name" value="ABC_transporter-like_ATP-bd"/>
</dbReference>
<accession>A0A3N1XKH4</accession>
<dbReference type="Proteomes" id="UP000273083">
    <property type="component" value="Unassembled WGS sequence"/>
</dbReference>
<dbReference type="InterPro" id="IPR003593">
    <property type="entry name" value="AAA+_ATPase"/>
</dbReference>
<proteinExistence type="predicted"/>
<dbReference type="PROSITE" id="PS50893">
    <property type="entry name" value="ABC_TRANSPORTER_2"/>
    <property type="match status" value="1"/>
</dbReference>
<dbReference type="InterPro" id="IPR027417">
    <property type="entry name" value="P-loop_NTPase"/>
</dbReference>
<organism evidence="4 5">
    <name type="scientific">Mobilisporobacter senegalensis</name>
    <dbReference type="NCBI Taxonomy" id="1329262"/>
    <lineage>
        <taxon>Bacteria</taxon>
        <taxon>Bacillati</taxon>
        <taxon>Bacillota</taxon>
        <taxon>Clostridia</taxon>
        <taxon>Lachnospirales</taxon>
        <taxon>Lachnospiraceae</taxon>
        <taxon>Mobilisporobacter</taxon>
    </lineage>
</organism>
<comment type="caution">
    <text evidence="4">The sequence shown here is derived from an EMBL/GenBank/DDBJ whole genome shotgun (WGS) entry which is preliminary data.</text>
</comment>
<dbReference type="GO" id="GO:0016887">
    <property type="term" value="F:ATP hydrolysis activity"/>
    <property type="evidence" value="ECO:0007669"/>
    <property type="project" value="InterPro"/>
</dbReference>
<dbReference type="PANTHER" id="PTHR43423">
    <property type="entry name" value="ABC TRANSPORTER I FAMILY MEMBER 17"/>
    <property type="match status" value="1"/>
</dbReference>
<dbReference type="SUPFAM" id="SSF52540">
    <property type="entry name" value="P-loop containing nucleoside triphosphate hydrolases"/>
    <property type="match status" value="1"/>
</dbReference>
<evidence type="ECO:0000313" key="4">
    <source>
        <dbReference type="EMBL" id="ROR27220.1"/>
    </source>
</evidence>
<feature type="domain" description="ABC transporter" evidence="3">
    <location>
        <begin position="1"/>
        <end position="208"/>
    </location>
</feature>
<dbReference type="CDD" id="cd03228">
    <property type="entry name" value="ABCC_MRP_Like"/>
    <property type="match status" value="1"/>
</dbReference>